<dbReference type="PANTHER" id="PTHR11328">
    <property type="entry name" value="MAJOR FACILITATOR SUPERFAMILY DOMAIN-CONTAINING PROTEIN"/>
    <property type="match status" value="1"/>
</dbReference>
<dbReference type="InterPro" id="IPR036259">
    <property type="entry name" value="MFS_trans_sf"/>
</dbReference>
<accession>A0A381TCJ1</accession>
<feature type="transmembrane region" description="Helical" evidence="1">
    <location>
        <begin position="290"/>
        <end position="309"/>
    </location>
</feature>
<feature type="transmembrane region" description="Helical" evidence="1">
    <location>
        <begin position="89"/>
        <end position="106"/>
    </location>
</feature>
<dbReference type="PANTHER" id="PTHR11328:SF24">
    <property type="entry name" value="MAJOR FACILITATOR SUPERFAMILY (MFS) PROFILE DOMAIN-CONTAINING PROTEIN"/>
    <property type="match status" value="1"/>
</dbReference>
<evidence type="ECO:0000256" key="1">
    <source>
        <dbReference type="SAM" id="Phobius"/>
    </source>
</evidence>
<feature type="transmembrane region" description="Helical" evidence="1">
    <location>
        <begin position="321"/>
        <end position="342"/>
    </location>
</feature>
<evidence type="ECO:0008006" key="3">
    <source>
        <dbReference type="Google" id="ProtNLM"/>
    </source>
</evidence>
<dbReference type="Pfam" id="PF13347">
    <property type="entry name" value="MFS_2"/>
    <property type="match status" value="1"/>
</dbReference>
<evidence type="ECO:0000313" key="2">
    <source>
        <dbReference type="EMBL" id="SVA11623.1"/>
    </source>
</evidence>
<feature type="transmembrane region" description="Helical" evidence="1">
    <location>
        <begin position="156"/>
        <end position="176"/>
    </location>
</feature>
<dbReference type="InterPro" id="IPR039672">
    <property type="entry name" value="MFS_2"/>
</dbReference>
<feature type="transmembrane region" description="Helical" evidence="1">
    <location>
        <begin position="21"/>
        <end position="44"/>
    </location>
</feature>
<dbReference type="GO" id="GO:0008643">
    <property type="term" value="P:carbohydrate transport"/>
    <property type="evidence" value="ECO:0007669"/>
    <property type="project" value="InterPro"/>
</dbReference>
<feature type="transmembrane region" description="Helical" evidence="1">
    <location>
        <begin position="348"/>
        <end position="372"/>
    </location>
</feature>
<organism evidence="2">
    <name type="scientific">marine metagenome</name>
    <dbReference type="NCBI Taxonomy" id="408172"/>
    <lineage>
        <taxon>unclassified sequences</taxon>
        <taxon>metagenomes</taxon>
        <taxon>ecological metagenomes</taxon>
    </lineage>
</organism>
<sequence>MGATVAEYVERRSKIPLKTKLMFSSGALEEAMVGAASAVTMVFYNQVLGVSAALCGVVFLITSIIDAISDPLVGSWSDNFHSRWGRRHPFMLFSALPLTVSFYLMYNPPSGLSESMYFWWFLATLAMLRLGKTFYSVPHAALGAELTDDYHERTSIFGFNMVTGLLAGTILGWFIPFVIFPSTFGYENGFLNPDRYPILAFSGAAWVCITVVICVFGTRDQIPKLHQVDNRQKINVKAYLRDLATLLKSRSYLSVCAGWLVIMSSGGVLAIVGTYTYIYAYELSTEIISYRGFTMVPGILIAVPLAAWLTRKLDKKHTAIYTVIFVATIIGLPHVLRMIGWFPDNDSIWLVPMLYGAIFLGYLLLPVIPIVVDSQLVDVTDEHEYHTGRRAEGVVFSIRTFGIKATSGLGGLLAGFGLEYIGFPENASVETLTPDVLNGLLFMTGPLYWILCFTGVIFMGLYDLNEKRHSEIMSVLEARRGQQSVRGEEAVTVGESGN</sequence>
<name>A0A381TCJ1_9ZZZZ</name>
<feature type="transmembrane region" description="Helical" evidence="1">
    <location>
        <begin position="436"/>
        <end position="462"/>
    </location>
</feature>
<dbReference type="Gene3D" id="1.20.1250.20">
    <property type="entry name" value="MFS general substrate transporter like domains"/>
    <property type="match status" value="1"/>
</dbReference>
<keyword evidence="1" id="KW-0472">Membrane</keyword>
<feature type="transmembrane region" description="Helical" evidence="1">
    <location>
        <begin position="118"/>
        <end position="135"/>
    </location>
</feature>
<dbReference type="GO" id="GO:0005886">
    <property type="term" value="C:plasma membrane"/>
    <property type="evidence" value="ECO:0007669"/>
    <property type="project" value="TreeGrafter"/>
</dbReference>
<keyword evidence="1" id="KW-0812">Transmembrane</keyword>
<feature type="transmembrane region" description="Helical" evidence="1">
    <location>
        <begin position="393"/>
        <end position="416"/>
    </location>
</feature>
<feature type="transmembrane region" description="Helical" evidence="1">
    <location>
        <begin position="50"/>
        <end position="68"/>
    </location>
</feature>
<gene>
    <name evidence="2" type="ORF">METZ01_LOCUS64477</name>
</gene>
<feature type="transmembrane region" description="Helical" evidence="1">
    <location>
        <begin position="251"/>
        <end position="278"/>
    </location>
</feature>
<proteinExistence type="predicted"/>
<feature type="transmembrane region" description="Helical" evidence="1">
    <location>
        <begin position="196"/>
        <end position="217"/>
    </location>
</feature>
<protein>
    <recommendedName>
        <fullName evidence="3">Major facilitator superfamily (MFS) profile domain-containing protein</fullName>
    </recommendedName>
</protein>
<dbReference type="SUPFAM" id="SSF103473">
    <property type="entry name" value="MFS general substrate transporter"/>
    <property type="match status" value="1"/>
</dbReference>
<reference evidence="2" key="1">
    <citation type="submission" date="2018-05" db="EMBL/GenBank/DDBJ databases">
        <authorList>
            <person name="Lanie J.A."/>
            <person name="Ng W.-L."/>
            <person name="Kazmierczak K.M."/>
            <person name="Andrzejewski T.M."/>
            <person name="Davidsen T.M."/>
            <person name="Wayne K.J."/>
            <person name="Tettelin H."/>
            <person name="Glass J.I."/>
            <person name="Rusch D."/>
            <person name="Podicherti R."/>
            <person name="Tsui H.-C.T."/>
            <person name="Winkler M.E."/>
        </authorList>
    </citation>
    <scope>NUCLEOTIDE SEQUENCE</scope>
</reference>
<dbReference type="GO" id="GO:0015293">
    <property type="term" value="F:symporter activity"/>
    <property type="evidence" value="ECO:0007669"/>
    <property type="project" value="InterPro"/>
</dbReference>
<dbReference type="AlphaFoldDB" id="A0A381TCJ1"/>
<dbReference type="EMBL" id="UINC01004080">
    <property type="protein sequence ID" value="SVA11623.1"/>
    <property type="molecule type" value="Genomic_DNA"/>
</dbReference>
<keyword evidence="1" id="KW-1133">Transmembrane helix</keyword>